<accession>A0AAV9A339</accession>
<evidence type="ECO:0000313" key="3">
    <source>
        <dbReference type="Proteomes" id="UP001179952"/>
    </source>
</evidence>
<name>A0AAV9A339_ACOGR</name>
<reference evidence="2" key="2">
    <citation type="submission" date="2023-06" db="EMBL/GenBank/DDBJ databases">
        <authorList>
            <person name="Ma L."/>
            <person name="Liu K.-W."/>
            <person name="Li Z."/>
            <person name="Hsiao Y.-Y."/>
            <person name="Qi Y."/>
            <person name="Fu T."/>
            <person name="Tang G."/>
            <person name="Zhang D."/>
            <person name="Sun W.-H."/>
            <person name="Liu D.-K."/>
            <person name="Li Y."/>
            <person name="Chen G.-Z."/>
            <person name="Liu X.-D."/>
            <person name="Liao X.-Y."/>
            <person name="Jiang Y.-T."/>
            <person name="Yu X."/>
            <person name="Hao Y."/>
            <person name="Huang J."/>
            <person name="Zhao X.-W."/>
            <person name="Ke S."/>
            <person name="Chen Y.-Y."/>
            <person name="Wu W.-L."/>
            <person name="Hsu J.-L."/>
            <person name="Lin Y.-F."/>
            <person name="Huang M.-D."/>
            <person name="Li C.-Y."/>
            <person name="Huang L."/>
            <person name="Wang Z.-W."/>
            <person name="Zhao X."/>
            <person name="Zhong W.-Y."/>
            <person name="Peng D.-H."/>
            <person name="Ahmad S."/>
            <person name="Lan S."/>
            <person name="Zhang J.-S."/>
            <person name="Tsai W.-C."/>
            <person name="Van De Peer Y."/>
            <person name="Liu Z.-J."/>
        </authorList>
    </citation>
    <scope>NUCLEOTIDE SEQUENCE</scope>
    <source>
        <strain evidence="2">SCP</strain>
        <tissue evidence="2">Leaves</tissue>
    </source>
</reference>
<dbReference type="Gene3D" id="3.60.10.10">
    <property type="entry name" value="Endonuclease/exonuclease/phosphatase"/>
    <property type="match status" value="1"/>
</dbReference>
<protein>
    <submittedName>
        <fullName evidence="2">Uncharacterized protein</fullName>
    </submittedName>
</protein>
<feature type="compositionally biased region" description="Basic and acidic residues" evidence="1">
    <location>
        <begin position="7"/>
        <end position="17"/>
    </location>
</feature>
<evidence type="ECO:0000313" key="2">
    <source>
        <dbReference type="EMBL" id="KAK1258550.1"/>
    </source>
</evidence>
<sequence>MHTKAQQRQENENKKELPVPSVPASCNADQDQQNKKHETWEDQEQFPTVWDSRAIANTDVDVFSSQPGDTLVKSFGEPQVATDLLGKPGAHASGVVGFLIFYPCQDLKEPSFVIDLSPPSIEPINGPAPSTEDLKSEVRKKVGNQKAKPLTSSMLKDSSWLVGGDFNEVRYSSEKSGGKPVHSRRLRKFNSCIDDSGLQDLKAFGHTLSWNNRQDKRIMCRLDRFLHLGHHDQALIPYSLNA</sequence>
<organism evidence="2 3">
    <name type="scientific">Acorus gramineus</name>
    <name type="common">Dwarf sweet flag</name>
    <dbReference type="NCBI Taxonomy" id="55184"/>
    <lineage>
        <taxon>Eukaryota</taxon>
        <taxon>Viridiplantae</taxon>
        <taxon>Streptophyta</taxon>
        <taxon>Embryophyta</taxon>
        <taxon>Tracheophyta</taxon>
        <taxon>Spermatophyta</taxon>
        <taxon>Magnoliopsida</taxon>
        <taxon>Liliopsida</taxon>
        <taxon>Acoraceae</taxon>
        <taxon>Acorus</taxon>
    </lineage>
</organism>
<dbReference type="PANTHER" id="PTHR33710:SF71">
    <property type="entry name" value="ENDONUCLEASE_EXONUCLEASE_PHOSPHATASE DOMAIN-CONTAINING PROTEIN"/>
    <property type="match status" value="1"/>
</dbReference>
<dbReference type="Proteomes" id="UP001179952">
    <property type="component" value="Unassembled WGS sequence"/>
</dbReference>
<proteinExistence type="predicted"/>
<comment type="caution">
    <text evidence="2">The sequence shown here is derived from an EMBL/GenBank/DDBJ whole genome shotgun (WGS) entry which is preliminary data.</text>
</comment>
<dbReference type="EMBL" id="JAUJYN010000015">
    <property type="protein sequence ID" value="KAK1258550.1"/>
    <property type="molecule type" value="Genomic_DNA"/>
</dbReference>
<feature type="region of interest" description="Disordered" evidence="1">
    <location>
        <begin position="1"/>
        <end position="43"/>
    </location>
</feature>
<dbReference type="InterPro" id="IPR036691">
    <property type="entry name" value="Endo/exonu/phosph_ase_sf"/>
</dbReference>
<keyword evidence="3" id="KW-1185">Reference proteome</keyword>
<reference evidence="2" key="1">
    <citation type="journal article" date="2023" name="Nat. Commun.">
        <title>Diploid and tetraploid genomes of Acorus and the evolution of monocots.</title>
        <authorList>
            <person name="Ma L."/>
            <person name="Liu K.W."/>
            <person name="Li Z."/>
            <person name="Hsiao Y.Y."/>
            <person name="Qi Y."/>
            <person name="Fu T."/>
            <person name="Tang G.D."/>
            <person name="Zhang D."/>
            <person name="Sun W.H."/>
            <person name="Liu D.K."/>
            <person name="Li Y."/>
            <person name="Chen G.Z."/>
            <person name="Liu X.D."/>
            <person name="Liao X.Y."/>
            <person name="Jiang Y.T."/>
            <person name="Yu X."/>
            <person name="Hao Y."/>
            <person name="Huang J."/>
            <person name="Zhao X.W."/>
            <person name="Ke S."/>
            <person name="Chen Y.Y."/>
            <person name="Wu W.L."/>
            <person name="Hsu J.L."/>
            <person name="Lin Y.F."/>
            <person name="Huang M.D."/>
            <person name="Li C.Y."/>
            <person name="Huang L."/>
            <person name="Wang Z.W."/>
            <person name="Zhao X."/>
            <person name="Zhong W.Y."/>
            <person name="Peng D.H."/>
            <person name="Ahmad S."/>
            <person name="Lan S."/>
            <person name="Zhang J.S."/>
            <person name="Tsai W.C."/>
            <person name="Van de Peer Y."/>
            <person name="Liu Z.J."/>
        </authorList>
    </citation>
    <scope>NUCLEOTIDE SEQUENCE</scope>
    <source>
        <strain evidence="2">SCP</strain>
    </source>
</reference>
<dbReference type="AlphaFoldDB" id="A0AAV9A339"/>
<dbReference type="PANTHER" id="PTHR33710">
    <property type="entry name" value="BNAC02G09200D PROTEIN"/>
    <property type="match status" value="1"/>
</dbReference>
<gene>
    <name evidence="2" type="ORF">QJS04_geneDACA022909</name>
</gene>
<dbReference type="SUPFAM" id="SSF56219">
    <property type="entry name" value="DNase I-like"/>
    <property type="match status" value="1"/>
</dbReference>
<evidence type="ECO:0000256" key="1">
    <source>
        <dbReference type="SAM" id="MobiDB-lite"/>
    </source>
</evidence>